<dbReference type="PANTHER" id="PTHR31552:SF31">
    <property type="entry name" value="SERPENTINE RECEPTOR CLASS GAMMA"/>
    <property type="match status" value="1"/>
</dbReference>
<keyword evidence="1" id="KW-1133">Transmembrane helix</keyword>
<sequence length="159" mass="17876">WSPTKTVILICIQVLIPFIPHLYFLVAPVTWDNEIYKGVDNATGSIYRGVIGAFYVIFSILGVVLNAVAFGKLSQLVSKHSKSSSAQYKQQRALFLYTSATTVTHLIFAVHQFVWSYTFLDHSDYLLGVVRIIRPYVYDLTTFSDPIVLVSLSKPVRVA</sequence>
<feature type="transmembrane region" description="Helical" evidence="1">
    <location>
        <begin position="46"/>
        <end position="73"/>
    </location>
</feature>
<feature type="transmembrane region" description="Helical" evidence="1">
    <location>
        <begin position="7"/>
        <end position="26"/>
    </location>
</feature>
<dbReference type="EMBL" id="BTRK01000002">
    <property type="protein sequence ID" value="GMR34653.1"/>
    <property type="molecule type" value="Genomic_DNA"/>
</dbReference>
<evidence type="ECO:0000313" key="2">
    <source>
        <dbReference type="EMBL" id="GMR34653.1"/>
    </source>
</evidence>
<dbReference type="PANTHER" id="PTHR31552">
    <property type="entry name" value="SERPENTINE RECEPTOR CLASS GAMMA"/>
    <property type="match status" value="1"/>
</dbReference>
<reference evidence="3" key="1">
    <citation type="submission" date="2022-10" db="EMBL/GenBank/DDBJ databases">
        <title>Genome assembly of Pristionchus species.</title>
        <authorList>
            <person name="Yoshida K."/>
            <person name="Sommer R.J."/>
        </authorList>
    </citation>
    <scope>NUCLEOTIDE SEQUENCE [LARGE SCALE GENOMIC DNA]</scope>
    <source>
        <strain evidence="3">RS5460</strain>
    </source>
</reference>
<accession>A0AAN5C2L5</accession>
<dbReference type="AlphaFoldDB" id="A0AAN5C2L5"/>
<name>A0AAN5C2L5_9BILA</name>
<keyword evidence="1" id="KW-0812">Transmembrane</keyword>
<organism evidence="2 3">
    <name type="scientific">Pristionchus mayeri</name>
    <dbReference type="NCBI Taxonomy" id="1317129"/>
    <lineage>
        <taxon>Eukaryota</taxon>
        <taxon>Metazoa</taxon>
        <taxon>Ecdysozoa</taxon>
        <taxon>Nematoda</taxon>
        <taxon>Chromadorea</taxon>
        <taxon>Rhabditida</taxon>
        <taxon>Rhabditina</taxon>
        <taxon>Diplogasteromorpha</taxon>
        <taxon>Diplogasteroidea</taxon>
        <taxon>Neodiplogasteridae</taxon>
        <taxon>Pristionchus</taxon>
    </lineage>
</organism>
<feature type="transmembrane region" description="Helical" evidence="1">
    <location>
        <begin position="94"/>
        <end position="115"/>
    </location>
</feature>
<proteinExistence type="predicted"/>
<feature type="non-terminal residue" evidence="2">
    <location>
        <position position="159"/>
    </location>
</feature>
<keyword evidence="3" id="KW-1185">Reference proteome</keyword>
<keyword evidence="1" id="KW-0472">Membrane</keyword>
<dbReference type="Proteomes" id="UP001328107">
    <property type="component" value="Unassembled WGS sequence"/>
</dbReference>
<evidence type="ECO:0000256" key="1">
    <source>
        <dbReference type="SAM" id="Phobius"/>
    </source>
</evidence>
<gene>
    <name evidence="2" type="ORF">PMAYCL1PPCAC_04848</name>
</gene>
<dbReference type="InterPro" id="IPR019426">
    <property type="entry name" value="7TM_GPCR_serpentine_rcpt_Srv"/>
</dbReference>
<dbReference type="Pfam" id="PF10323">
    <property type="entry name" value="7TM_GPCR_Srv"/>
    <property type="match status" value="1"/>
</dbReference>
<protein>
    <recommendedName>
        <fullName evidence="4">Serpentine receptor class gamma</fullName>
    </recommendedName>
</protein>
<evidence type="ECO:0000313" key="3">
    <source>
        <dbReference type="Proteomes" id="UP001328107"/>
    </source>
</evidence>
<evidence type="ECO:0008006" key="4">
    <source>
        <dbReference type="Google" id="ProtNLM"/>
    </source>
</evidence>
<feature type="non-terminal residue" evidence="2">
    <location>
        <position position="1"/>
    </location>
</feature>
<comment type="caution">
    <text evidence="2">The sequence shown here is derived from an EMBL/GenBank/DDBJ whole genome shotgun (WGS) entry which is preliminary data.</text>
</comment>